<evidence type="ECO:0008006" key="3">
    <source>
        <dbReference type="Google" id="ProtNLM"/>
    </source>
</evidence>
<name>A0ABN0VYA2_9ACTN</name>
<dbReference type="Gene3D" id="1.10.260.40">
    <property type="entry name" value="lambda repressor-like DNA-binding domains"/>
    <property type="match status" value="1"/>
</dbReference>
<organism evidence="1 2">
    <name type="scientific">Streptomyces polychromogenes</name>
    <dbReference type="NCBI Taxonomy" id="67342"/>
    <lineage>
        <taxon>Bacteria</taxon>
        <taxon>Bacillati</taxon>
        <taxon>Actinomycetota</taxon>
        <taxon>Actinomycetes</taxon>
        <taxon>Kitasatosporales</taxon>
        <taxon>Streptomycetaceae</taxon>
        <taxon>Streptomyces</taxon>
    </lineage>
</organism>
<dbReference type="InterPro" id="IPR010982">
    <property type="entry name" value="Lambda_DNA-bd_dom_sf"/>
</dbReference>
<evidence type="ECO:0000313" key="1">
    <source>
        <dbReference type="EMBL" id="GAA0320354.1"/>
    </source>
</evidence>
<dbReference type="RefSeq" id="WP_344168324.1">
    <property type="nucleotide sequence ID" value="NZ_BAAABV010000028.1"/>
</dbReference>
<dbReference type="Proteomes" id="UP001501867">
    <property type="component" value="Unassembled WGS sequence"/>
</dbReference>
<sequence length="207" mass="21946">MTVSVGDPPLPLPVTLERIRALAVEGGLDVDEILDTCALSKRAGVPPEVTAALLRGEEGAGSASCAAEERVRLRAAFLYAVSRRVDGRPYPVTDVAAAIGAPVPWVDALVSGRTPPHLRHCAALAAFFGREASFLTDTPAQAVSRALRPTLESLDYRSGNLMADLVDQYGLVSVSTRGRPLSRTQETLLLGMITGMLSAERRAEAAR</sequence>
<gene>
    <name evidence="1" type="ORF">GCM10010302_69430</name>
</gene>
<evidence type="ECO:0000313" key="2">
    <source>
        <dbReference type="Proteomes" id="UP001501867"/>
    </source>
</evidence>
<reference evidence="1 2" key="1">
    <citation type="journal article" date="2019" name="Int. J. Syst. Evol. Microbiol.">
        <title>The Global Catalogue of Microorganisms (GCM) 10K type strain sequencing project: providing services to taxonomists for standard genome sequencing and annotation.</title>
        <authorList>
            <consortium name="The Broad Institute Genomics Platform"/>
            <consortium name="The Broad Institute Genome Sequencing Center for Infectious Disease"/>
            <person name="Wu L."/>
            <person name="Ma J."/>
        </authorList>
    </citation>
    <scope>NUCLEOTIDE SEQUENCE [LARGE SCALE GENOMIC DNA]</scope>
    <source>
        <strain evidence="1 2">JCM 4505</strain>
    </source>
</reference>
<proteinExistence type="predicted"/>
<keyword evidence="2" id="KW-1185">Reference proteome</keyword>
<accession>A0ABN0VYA2</accession>
<comment type="caution">
    <text evidence="1">The sequence shown here is derived from an EMBL/GenBank/DDBJ whole genome shotgun (WGS) entry which is preliminary data.</text>
</comment>
<dbReference type="EMBL" id="BAAABV010000028">
    <property type="protein sequence ID" value="GAA0320354.1"/>
    <property type="molecule type" value="Genomic_DNA"/>
</dbReference>
<protein>
    <recommendedName>
        <fullName evidence="3">Transcriptional regulator</fullName>
    </recommendedName>
</protein>